<reference evidence="1" key="1">
    <citation type="journal article" date="2015" name="Nature">
        <title>Complex archaea that bridge the gap between prokaryotes and eukaryotes.</title>
        <authorList>
            <person name="Spang A."/>
            <person name="Saw J.H."/>
            <person name="Jorgensen S.L."/>
            <person name="Zaremba-Niedzwiedzka K."/>
            <person name="Martijn J."/>
            <person name="Lind A.E."/>
            <person name="van Eijk R."/>
            <person name="Schleper C."/>
            <person name="Guy L."/>
            <person name="Ettema T.J."/>
        </authorList>
    </citation>
    <scope>NUCLEOTIDE SEQUENCE</scope>
</reference>
<accession>A0A0F9JLX4</accession>
<comment type="caution">
    <text evidence="1">The sequence shown here is derived from an EMBL/GenBank/DDBJ whole genome shotgun (WGS) entry which is preliminary data.</text>
</comment>
<organism evidence="1">
    <name type="scientific">marine sediment metagenome</name>
    <dbReference type="NCBI Taxonomy" id="412755"/>
    <lineage>
        <taxon>unclassified sequences</taxon>
        <taxon>metagenomes</taxon>
        <taxon>ecological metagenomes</taxon>
    </lineage>
</organism>
<proteinExistence type="predicted"/>
<sequence>MTNEDYAKILNELVDSIRSKLQDPDQSELKHPLQIVLIWFRSTKNDIQFLLFNHEKKFSDKTFVVSGPYNFSRKNVLNNLGADIQKGKMFQSFINNENVIKADLKRLIRINIPYLKKDLKNKVIKDGVLNKSYYLIYLGNLFDSPQKVFFEFFQQKELEKKKIDALGNSLINGLGVVQTKTNLEDLPTEVQDFIKQPDLDMKASKIPFLAGYIHPPIWIGNPPYFTDQERFYNVPLNTYIKTVKYVEIFGRRIIIMNDGFLAISINGNLDGQFEHSEMEETYKLIDLFLSLLLISKVDGYFEVYSTRETEFYYTDYNMQKDTFIENHGFSSYSRKMFELRQKTPSRSQFQSIRTCIDPLHIELVLIRFKTFSKLDIIQRSLKLLIDSYTHLIRLEFVQSFILSWVLIEQYLNYEWDLYLDQRKISKNEKKKYTANKKINRLFQLGILREADNRELSRLRHTRNDFMHEIRLVRGNGANKSFKLALRFVKKRIDDYYESLSQEFLGHKLINEEDLR</sequence>
<evidence type="ECO:0000313" key="1">
    <source>
        <dbReference type="EMBL" id="KKM70648.1"/>
    </source>
</evidence>
<protein>
    <submittedName>
        <fullName evidence="1">Uncharacterized protein</fullName>
    </submittedName>
</protein>
<name>A0A0F9JLX4_9ZZZZ</name>
<dbReference type="AlphaFoldDB" id="A0A0F9JLX4"/>
<gene>
    <name evidence="1" type="ORF">LCGC14_1438630</name>
</gene>
<dbReference type="EMBL" id="LAZR01009778">
    <property type="protein sequence ID" value="KKM70648.1"/>
    <property type="molecule type" value="Genomic_DNA"/>
</dbReference>